<proteinExistence type="predicted"/>
<organism evidence="1">
    <name type="scientific">Anguilla anguilla</name>
    <name type="common">European freshwater eel</name>
    <name type="synonym">Muraena anguilla</name>
    <dbReference type="NCBI Taxonomy" id="7936"/>
    <lineage>
        <taxon>Eukaryota</taxon>
        <taxon>Metazoa</taxon>
        <taxon>Chordata</taxon>
        <taxon>Craniata</taxon>
        <taxon>Vertebrata</taxon>
        <taxon>Euteleostomi</taxon>
        <taxon>Actinopterygii</taxon>
        <taxon>Neopterygii</taxon>
        <taxon>Teleostei</taxon>
        <taxon>Anguilliformes</taxon>
        <taxon>Anguillidae</taxon>
        <taxon>Anguilla</taxon>
    </lineage>
</organism>
<sequence length="329" mass="34674">MFLPCIEAEDADLAVGNLLFLGPEEAGLLLGNTVLSLGQRKFGAVPPLLLDFFLGLLFVDWVLTDSGVSLFVHLLHGVGGDAVLDEAGELLLVGVLVLLHQVAHVLGHVDAHDVLAVDVRVELLAFGVVAREALGAVRDGQPPVDRAFESPKHFVSGCGSGESCVQVAGESTGLVVDALHIELISSHLHLALVNFVKAKLVQKPAGHQQSSAVGRRVVRQPHGDSVLRQLVGVGGAHDHVSLYLGVSDLADNVPVGEPDDHPVLGCVVLVLVLDDQALAGKVVGLSLSPPPELHLVSLEVGLILDHLNETHFAVFRAPLPGDWSQRLGF</sequence>
<protein>
    <submittedName>
        <fullName evidence="1">Uncharacterized protein</fullName>
    </submittedName>
</protein>
<reference evidence="1" key="1">
    <citation type="submission" date="2014-11" db="EMBL/GenBank/DDBJ databases">
        <authorList>
            <person name="Amaro Gonzalez C."/>
        </authorList>
    </citation>
    <scope>NUCLEOTIDE SEQUENCE</scope>
</reference>
<accession>A0A0E9XCW7</accession>
<reference evidence="1" key="2">
    <citation type="journal article" date="2015" name="Fish Shellfish Immunol.">
        <title>Early steps in the European eel (Anguilla anguilla)-Vibrio vulnificus interaction in the gills: Role of the RtxA13 toxin.</title>
        <authorList>
            <person name="Callol A."/>
            <person name="Pajuelo D."/>
            <person name="Ebbesson L."/>
            <person name="Teles M."/>
            <person name="MacKenzie S."/>
            <person name="Amaro C."/>
        </authorList>
    </citation>
    <scope>NUCLEOTIDE SEQUENCE</scope>
</reference>
<dbReference type="EMBL" id="GBXM01008887">
    <property type="protein sequence ID" value="JAH99690.1"/>
    <property type="molecule type" value="Transcribed_RNA"/>
</dbReference>
<evidence type="ECO:0000313" key="1">
    <source>
        <dbReference type="EMBL" id="JAH99690.1"/>
    </source>
</evidence>
<name>A0A0E9XCW7_ANGAN</name>
<dbReference type="AlphaFoldDB" id="A0A0E9XCW7"/>